<dbReference type="Proteomes" id="UP001143910">
    <property type="component" value="Unassembled WGS sequence"/>
</dbReference>
<dbReference type="EMBL" id="JANJQO010000047">
    <property type="protein sequence ID" value="KAJ2983026.1"/>
    <property type="molecule type" value="Genomic_DNA"/>
</dbReference>
<sequence length="251" mass="27607">MTVGPVNANLWLDQTFFHFNTNQTGEEMARTLGRSDLPSLHWITGSQKLCFHSSNWRIDGVGMLMLANRYLTFLATAIRLGLDTSLEQLLKHASFAPGSLPPSLDHILNSHMEESTTAANVQKGADSIIGTYQKGVPSIGLPIPSSRAKIPPMSTYRSVASSDTTTATKVIDACKEMAGALVVPFRLQFDEPRYLVNNIHWQPAMRHILRQISDHSSLHHGTPRSVPLAYIPPPSLFSSKISPTVPCPLVR</sequence>
<organism evidence="1 2">
    <name type="scientific">Zarea fungicola</name>
    <dbReference type="NCBI Taxonomy" id="93591"/>
    <lineage>
        <taxon>Eukaryota</taxon>
        <taxon>Fungi</taxon>
        <taxon>Dikarya</taxon>
        <taxon>Ascomycota</taxon>
        <taxon>Pezizomycotina</taxon>
        <taxon>Sordariomycetes</taxon>
        <taxon>Hypocreomycetidae</taxon>
        <taxon>Hypocreales</taxon>
        <taxon>Cordycipitaceae</taxon>
        <taxon>Zarea</taxon>
    </lineage>
</organism>
<accession>A0ACC1NVY3</accession>
<protein>
    <submittedName>
        <fullName evidence="1">Uncharacterized protein</fullName>
    </submittedName>
</protein>
<keyword evidence="2" id="KW-1185">Reference proteome</keyword>
<name>A0ACC1NVY3_9HYPO</name>
<gene>
    <name evidence="1" type="ORF">NQ176_g984</name>
</gene>
<reference evidence="1" key="1">
    <citation type="submission" date="2022-08" db="EMBL/GenBank/DDBJ databases">
        <title>Genome Sequence of Lecanicillium fungicola.</title>
        <authorList>
            <person name="Buettner E."/>
        </authorList>
    </citation>
    <scope>NUCLEOTIDE SEQUENCE</scope>
    <source>
        <strain evidence="1">Babe33</strain>
    </source>
</reference>
<evidence type="ECO:0000313" key="2">
    <source>
        <dbReference type="Proteomes" id="UP001143910"/>
    </source>
</evidence>
<proteinExistence type="predicted"/>
<comment type="caution">
    <text evidence="1">The sequence shown here is derived from an EMBL/GenBank/DDBJ whole genome shotgun (WGS) entry which is preliminary data.</text>
</comment>
<evidence type="ECO:0000313" key="1">
    <source>
        <dbReference type="EMBL" id="KAJ2983026.1"/>
    </source>
</evidence>